<feature type="compositionally biased region" description="Acidic residues" evidence="1">
    <location>
        <begin position="56"/>
        <end position="67"/>
    </location>
</feature>
<dbReference type="OrthoDB" id="2800032at2759"/>
<feature type="compositionally biased region" description="Basic and acidic residues" evidence="1">
    <location>
        <begin position="68"/>
        <end position="90"/>
    </location>
</feature>
<dbReference type="AlphaFoldDB" id="S8E302"/>
<sequence>MVLFAVTDTGVDVGMGADLELSQWLSTGVEEGTYIDMDAAPPPIAVEVPASRVEQAEEDAEIEEEPEEREKNGEKAPARHIDGDDDEAVTKEPKKTQFAAALLTTSPAPKAVEHAAKYSSQTSTNAKHGKAVTGTSGKMKESCNGKAVDRCGSGSPMTKTPGRQRKNQYERDAVEERGFADKDVAEQRDEVIKLQKTQQQYVAIESEDVPSGKPKSRTRRPPSAIPLEKSKSADNMPYFLHDVYDQMILPSLKEQYRAATQLWDIEHGALILHDELQDLIDELCPEEEYQVKVSTGGIMYEVVHHPPLNSSEPVDTPELWLYPDTVGPSLFAL</sequence>
<feature type="region of interest" description="Disordered" evidence="1">
    <location>
        <begin position="51"/>
        <end position="90"/>
    </location>
</feature>
<proteinExistence type="predicted"/>
<dbReference type="EMBL" id="KE504159">
    <property type="protein sequence ID" value="EPS99167.1"/>
    <property type="molecule type" value="Genomic_DNA"/>
</dbReference>
<dbReference type="Proteomes" id="UP000015241">
    <property type="component" value="Unassembled WGS sequence"/>
</dbReference>
<feature type="region of interest" description="Disordered" evidence="1">
    <location>
        <begin position="112"/>
        <end position="182"/>
    </location>
</feature>
<feature type="compositionally biased region" description="Basic and acidic residues" evidence="1">
    <location>
        <begin position="167"/>
        <end position="182"/>
    </location>
</feature>
<gene>
    <name evidence="2" type="ORF">FOMPIDRAFT_1050913</name>
</gene>
<feature type="compositionally biased region" description="Basic and acidic residues" evidence="1">
    <location>
        <begin position="138"/>
        <end position="149"/>
    </location>
</feature>
<protein>
    <submittedName>
        <fullName evidence="2">Uncharacterized protein</fullName>
    </submittedName>
</protein>
<accession>S8E302</accession>
<reference evidence="2 3" key="1">
    <citation type="journal article" date="2012" name="Science">
        <title>The Paleozoic origin of enzymatic lignin decomposition reconstructed from 31 fungal genomes.</title>
        <authorList>
            <person name="Floudas D."/>
            <person name="Binder M."/>
            <person name="Riley R."/>
            <person name="Barry K."/>
            <person name="Blanchette R.A."/>
            <person name="Henrissat B."/>
            <person name="Martinez A.T."/>
            <person name="Otillar R."/>
            <person name="Spatafora J.W."/>
            <person name="Yadav J.S."/>
            <person name="Aerts A."/>
            <person name="Benoit I."/>
            <person name="Boyd A."/>
            <person name="Carlson A."/>
            <person name="Copeland A."/>
            <person name="Coutinho P.M."/>
            <person name="de Vries R.P."/>
            <person name="Ferreira P."/>
            <person name="Findley K."/>
            <person name="Foster B."/>
            <person name="Gaskell J."/>
            <person name="Glotzer D."/>
            <person name="Gorecki P."/>
            <person name="Heitman J."/>
            <person name="Hesse C."/>
            <person name="Hori C."/>
            <person name="Igarashi K."/>
            <person name="Jurgens J.A."/>
            <person name="Kallen N."/>
            <person name="Kersten P."/>
            <person name="Kohler A."/>
            <person name="Kuees U."/>
            <person name="Kumar T.K.A."/>
            <person name="Kuo A."/>
            <person name="LaButti K."/>
            <person name="Larrondo L.F."/>
            <person name="Lindquist E."/>
            <person name="Ling A."/>
            <person name="Lombard V."/>
            <person name="Lucas S."/>
            <person name="Lundell T."/>
            <person name="Martin R."/>
            <person name="McLaughlin D.J."/>
            <person name="Morgenstern I."/>
            <person name="Morin E."/>
            <person name="Murat C."/>
            <person name="Nagy L.G."/>
            <person name="Nolan M."/>
            <person name="Ohm R.A."/>
            <person name="Patyshakuliyeva A."/>
            <person name="Rokas A."/>
            <person name="Ruiz-Duenas F.J."/>
            <person name="Sabat G."/>
            <person name="Salamov A."/>
            <person name="Samejima M."/>
            <person name="Schmutz J."/>
            <person name="Slot J.C."/>
            <person name="St John F."/>
            <person name="Stenlid J."/>
            <person name="Sun H."/>
            <person name="Sun S."/>
            <person name="Syed K."/>
            <person name="Tsang A."/>
            <person name="Wiebenga A."/>
            <person name="Young D."/>
            <person name="Pisabarro A."/>
            <person name="Eastwood D.C."/>
            <person name="Martin F."/>
            <person name="Cullen D."/>
            <person name="Grigoriev I.V."/>
            <person name="Hibbett D.S."/>
        </authorList>
    </citation>
    <scope>NUCLEOTIDE SEQUENCE</scope>
    <source>
        <strain evidence="3">FP-58527</strain>
    </source>
</reference>
<organism evidence="2 3">
    <name type="scientific">Fomitopsis schrenkii</name>
    <name type="common">Brown rot fungus</name>
    <dbReference type="NCBI Taxonomy" id="2126942"/>
    <lineage>
        <taxon>Eukaryota</taxon>
        <taxon>Fungi</taxon>
        <taxon>Dikarya</taxon>
        <taxon>Basidiomycota</taxon>
        <taxon>Agaricomycotina</taxon>
        <taxon>Agaricomycetes</taxon>
        <taxon>Polyporales</taxon>
        <taxon>Fomitopsis</taxon>
    </lineage>
</organism>
<keyword evidence="3" id="KW-1185">Reference proteome</keyword>
<evidence type="ECO:0000313" key="3">
    <source>
        <dbReference type="Proteomes" id="UP000015241"/>
    </source>
</evidence>
<name>S8E302_FOMSC</name>
<evidence type="ECO:0000313" key="2">
    <source>
        <dbReference type="EMBL" id="EPS99167.1"/>
    </source>
</evidence>
<dbReference type="HOGENOM" id="CLU_834292_0_0_1"/>
<feature type="region of interest" description="Disordered" evidence="1">
    <location>
        <begin position="203"/>
        <end position="230"/>
    </location>
</feature>
<dbReference type="InParanoid" id="S8E302"/>
<evidence type="ECO:0000256" key="1">
    <source>
        <dbReference type="SAM" id="MobiDB-lite"/>
    </source>
</evidence>